<dbReference type="InterPro" id="IPR029058">
    <property type="entry name" value="AB_hydrolase_fold"/>
</dbReference>
<gene>
    <name evidence="3" type="ORF">GCM10011531_27040</name>
</gene>
<evidence type="ECO:0000256" key="1">
    <source>
        <dbReference type="ARBA" id="ARBA00005622"/>
    </source>
</evidence>
<dbReference type="Pfam" id="PF00756">
    <property type="entry name" value="Esterase"/>
    <property type="match status" value="1"/>
</dbReference>
<name>A0A8J2TUC0_9FLAO</name>
<keyword evidence="4" id="KW-1185">Reference proteome</keyword>
<dbReference type="Gene3D" id="3.40.50.1820">
    <property type="entry name" value="alpha/beta hydrolase"/>
    <property type="match status" value="1"/>
</dbReference>
<dbReference type="SUPFAM" id="SSF53474">
    <property type="entry name" value="alpha/beta-Hydrolases"/>
    <property type="match status" value="1"/>
</dbReference>
<reference evidence="3 4" key="1">
    <citation type="journal article" date="2014" name="Int. J. Syst. Evol. Microbiol.">
        <title>Complete genome sequence of Corynebacterium casei LMG S-19264T (=DSM 44701T), isolated from a smear-ripened cheese.</title>
        <authorList>
            <consortium name="US DOE Joint Genome Institute (JGI-PGF)"/>
            <person name="Walter F."/>
            <person name="Albersmeier A."/>
            <person name="Kalinowski J."/>
            <person name="Ruckert C."/>
        </authorList>
    </citation>
    <scope>NUCLEOTIDE SEQUENCE [LARGE SCALE GENOMIC DNA]</scope>
    <source>
        <strain evidence="3 4">CGMCC 1.15295</strain>
    </source>
</reference>
<dbReference type="InterPro" id="IPR052558">
    <property type="entry name" value="Siderophore_Hydrolase_D"/>
</dbReference>
<dbReference type="RefSeq" id="WP_188606939.1">
    <property type="nucleotide sequence ID" value="NZ_BMIC01000009.1"/>
</dbReference>
<protein>
    <recommendedName>
        <fullName evidence="5">Alpha/beta hydrolase</fullName>
    </recommendedName>
</protein>
<comment type="similarity">
    <text evidence="1">Belongs to the esterase D family.</text>
</comment>
<comment type="caution">
    <text evidence="3">The sequence shown here is derived from an EMBL/GenBank/DDBJ whole genome shotgun (WGS) entry which is preliminary data.</text>
</comment>
<evidence type="ECO:0008006" key="5">
    <source>
        <dbReference type="Google" id="ProtNLM"/>
    </source>
</evidence>
<dbReference type="GO" id="GO:0016788">
    <property type="term" value="F:hydrolase activity, acting on ester bonds"/>
    <property type="evidence" value="ECO:0007669"/>
    <property type="project" value="TreeGrafter"/>
</dbReference>
<evidence type="ECO:0000256" key="2">
    <source>
        <dbReference type="ARBA" id="ARBA00022801"/>
    </source>
</evidence>
<dbReference type="PANTHER" id="PTHR40841">
    <property type="entry name" value="SIDEROPHORE TRIACETYLFUSARININE C ESTERASE"/>
    <property type="match status" value="1"/>
</dbReference>
<keyword evidence="2" id="KW-0378">Hydrolase</keyword>
<evidence type="ECO:0000313" key="4">
    <source>
        <dbReference type="Proteomes" id="UP000598120"/>
    </source>
</evidence>
<evidence type="ECO:0000313" key="3">
    <source>
        <dbReference type="EMBL" id="GFZ93647.1"/>
    </source>
</evidence>
<dbReference type="PANTHER" id="PTHR40841:SF2">
    <property type="entry name" value="SIDEROPHORE-DEGRADING ESTERASE (EUROFUNG)"/>
    <property type="match status" value="1"/>
</dbReference>
<dbReference type="EMBL" id="BMIC01000009">
    <property type="protein sequence ID" value="GFZ93647.1"/>
    <property type="molecule type" value="Genomic_DNA"/>
</dbReference>
<dbReference type="InterPro" id="IPR000801">
    <property type="entry name" value="Esterase-like"/>
</dbReference>
<dbReference type="Proteomes" id="UP000598120">
    <property type="component" value="Unassembled WGS sequence"/>
</dbReference>
<dbReference type="AlphaFoldDB" id="A0A8J2TUC0"/>
<organism evidence="3 4">
    <name type="scientific">Aquaticitalea lipolytica</name>
    <dbReference type="NCBI Taxonomy" id="1247562"/>
    <lineage>
        <taxon>Bacteria</taxon>
        <taxon>Pseudomonadati</taxon>
        <taxon>Bacteroidota</taxon>
        <taxon>Flavobacteriia</taxon>
        <taxon>Flavobacteriales</taxon>
        <taxon>Flavobacteriaceae</taxon>
        <taxon>Aquaticitalea</taxon>
    </lineage>
</organism>
<sequence length="274" mass="31193">MNIPKKAYLIIALLIISNIVLGQEDMNSNFEGVTTEIVLSEYVKESYKLSIGLPFGYDQNKEYQVLYVLDANVTFGMVNDITKLLAFEAKHPSVIVVGVAYKSTNDWMRNRGRDLMPNYSGISGDKSVSKFHQFISLELIPHINKKFKTNQTENILYGHSSGAVYGLYSLFKDPNLFKSYILTSPSVDEDSGFIVDLENKYYSKFKELNANLYTSIGSEEKESFNKIYSQFIESLKKREYINFRLNSDAVLGTHMSSMAQAFINGFHFINGNKF</sequence>
<accession>A0A8J2TUC0</accession>
<proteinExistence type="inferred from homology"/>